<proteinExistence type="predicted"/>
<evidence type="ECO:0008006" key="3">
    <source>
        <dbReference type="Google" id="ProtNLM"/>
    </source>
</evidence>
<reference evidence="1 2" key="1">
    <citation type="submission" date="2022-10" db="EMBL/GenBank/DDBJ databases">
        <title>Paucibacter sp. hw1 Genome sequencing.</title>
        <authorList>
            <person name="Park S."/>
        </authorList>
    </citation>
    <scope>NUCLEOTIDE SEQUENCE [LARGE SCALE GENOMIC DNA]</scope>
    <source>
        <strain evidence="2">hw1</strain>
    </source>
</reference>
<evidence type="ECO:0000313" key="2">
    <source>
        <dbReference type="Proteomes" id="UP001221189"/>
    </source>
</evidence>
<dbReference type="SUPFAM" id="SSF53850">
    <property type="entry name" value="Periplasmic binding protein-like II"/>
    <property type="match status" value="1"/>
</dbReference>
<dbReference type="RefSeq" id="WP_273601809.1">
    <property type="nucleotide sequence ID" value="NZ_JAQQXT010000013.1"/>
</dbReference>
<evidence type="ECO:0000313" key="1">
    <source>
        <dbReference type="EMBL" id="MDC8773638.1"/>
    </source>
</evidence>
<dbReference type="Proteomes" id="UP001221189">
    <property type="component" value="Unassembled WGS sequence"/>
</dbReference>
<protein>
    <recommendedName>
        <fullName evidence="3">Solute-binding protein family 3/N-terminal domain-containing protein</fullName>
    </recommendedName>
</protein>
<dbReference type="Gene3D" id="3.40.190.10">
    <property type="entry name" value="Periplasmic binding protein-like II"/>
    <property type="match status" value="2"/>
</dbReference>
<comment type="caution">
    <text evidence="1">The sequence shown here is derived from an EMBL/GenBank/DDBJ whole genome shotgun (WGS) entry which is preliminary data.</text>
</comment>
<accession>A0ABT5KI78</accession>
<keyword evidence="2" id="KW-1185">Reference proteome</keyword>
<organism evidence="1 2">
    <name type="scientific">Roseateles albus</name>
    <dbReference type="NCBI Taxonomy" id="2987525"/>
    <lineage>
        <taxon>Bacteria</taxon>
        <taxon>Pseudomonadati</taxon>
        <taxon>Pseudomonadota</taxon>
        <taxon>Betaproteobacteria</taxon>
        <taxon>Burkholderiales</taxon>
        <taxon>Sphaerotilaceae</taxon>
        <taxon>Roseateles</taxon>
    </lineage>
</organism>
<sequence>MAATKGEPVTVKHDMQPLQGEADSFPLAVLTLLMDKTIASYGPYQFEALPPRDSITQSRTMLELRAGSLDVVASMNSLAREADGIQVRGCLRRGLNGLRLPVCLASRQAELEGIKDLAQAKKLRVAQVSHWPDATVLERNAWPVQRIQRLGVFDAMLELGRFDVFLLASDEAFGIVQALPKLVVLKQWLVAYPSTFAFMVNHARPELAERLRHGWKLVQADGSFEALHDKAVGWQVRQAQLAERRWLILNNPDQPPPALQQDAKLWHPLVRQRLIEPLLKG</sequence>
<gene>
    <name evidence="1" type="ORF">PRZ03_18840</name>
</gene>
<dbReference type="EMBL" id="JAQQXT010000013">
    <property type="protein sequence ID" value="MDC8773638.1"/>
    <property type="molecule type" value="Genomic_DNA"/>
</dbReference>
<name>A0ABT5KI78_9BURK</name>